<dbReference type="PROSITE" id="PS51996">
    <property type="entry name" value="TR_MART"/>
    <property type="match status" value="1"/>
</dbReference>
<dbReference type="Gene3D" id="3.90.176.10">
    <property type="entry name" value="Toxin ADP-ribosyltransferase, Chain A, domain 1"/>
    <property type="match status" value="1"/>
</dbReference>
<accession>A0ABN9LCE8</accession>
<protein>
    <recommendedName>
        <fullName evidence="7">NAD(P)(+)--arginine ADP-ribosyltransferase</fullName>
        <ecNumber evidence="7">2.4.2.31</ecNumber>
    </recommendedName>
    <alternativeName>
        <fullName evidence="7">Mono(ADP-ribosyl)transferase</fullName>
    </alternativeName>
</protein>
<keyword evidence="9" id="KW-1185">Reference proteome</keyword>
<dbReference type="EMBL" id="CAUEEQ010014687">
    <property type="protein sequence ID" value="CAJ0938627.1"/>
    <property type="molecule type" value="Genomic_DNA"/>
</dbReference>
<dbReference type="Pfam" id="PF01129">
    <property type="entry name" value="ART"/>
    <property type="match status" value="1"/>
</dbReference>
<dbReference type="EC" id="2.4.2.31" evidence="7"/>
<comment type="catalytic activity">
    <reaction evidence="6 7">
        <text>L-arginyl-[protein] + NAD(+) = N(omega)-(ADP-D-ribosyl)-L-arginyl-[protein] + nicotinamide + H(+)</text>
        <dbReference type="Rhea" id="RHEA:19149"/>
        <dbReference type="Rhea" id="RHEA-COMP:10532"/>
        <dbReference type="Rhea" id="RHEA-COMP:15087"/>
        <dbReference type="ChEBI" id="CHEBI:15378"/>
        <dbReference type="ChEBI" id="CHEBI:17154"/>
        <dbReference type="ChEBI" id="CHEBI:29965"/>
        <dbReference type="ChEBI" id="CHEBI:57540"/>
        <dbReference type="ChEBI" id="CHEBI:142554"/>
        <dbReference type="EC" id="2.4.2.31"/>
    </reaction>
</comment>
<organism evidence="8 9">
    <name type="scientific">Ranitomeya imitator</name>
    <name type="common">mimic poison frog</name>
    <dbReference type="NCBI Taxonomy" id="111125"/>
    <lineage>
        <taxon>Eukaryota</taxon>
        <taxon>Metazoa</taxon>
        <taxon>Chordata</taxon>
        <taxon>Craniata</taxon>
        <taxon>Vertebrata</taxon>
        <taxon>Euteleostomi</taxon>
        <taxon>Amphibia</taxon>
        <taxon>Batrachia</taxon>
        <taxon>Anura</taxon>
        <taxon>Neobatrachia</taxon>
        <taxon>Hyloidea</taxon>
        <taxon>Dendrobatidae</taxon>
        <taxon>Dendrobatinae</taxon>
        <taxon>Ranitomeya</taxon>
    </lineage>
</organism>
<keyword evidence="4" id="KW-0548">Nucleotidyltransferase</keyword>
<dbReference type="Proteomes" id="UP001176940">
    <property type="component" value="Unassembled WGS sequence"/>
</dbReference>
<evidence type="ECO:0000256" key="1">
    <source>
        <dbReference type="ARBA" id="ARBA00009558"/>
    </source>
</evidence>
<evidence type="ECO:0000256" key="2">
    <source>
        <dbReference type="ARBA" id="ARBA00022676"/>
    </source>
</evidence>
<dbReference type="InterPro" id="IPR000768">
    <property type="entry name" value="ART"/>
</dbReference>
<reference evidence="8" key="1">
    <citation type="submission" date="2023-07" db="EMBL/GenBank/DDBJ databases">
        <authorList>
            <person name="Stuckert A."/>
        </authorList>
    </citation>
    <scope>NUCLEOTIDE SEQUENCE</scope>
</reference>
<keyword evidence="7" id="KW-0520">NAD</keyword>
<sequence>MLKKNELRAKLPLSFEDNHGIALVTYTSFIREDFNNAVKLAGRSYNSYMEDFGFKWLHFYVTSALQLLSKSELYKQKTIYSGIDEYIEPPPNGSINVKFGHFLYTSLDKYEATVMGNESLFIISEYPGVNIEDFSQFSSEREVLVPGYEVFTLSPATVGSEFDFELESTRRFCSNFNCAFIN</sequence>
<proteinExistence type="inferred from homology"/>
<gene>
    <name evidence="8" type="ORF">RIMI_LOCUS7673515</name>
</gene>
<name>A0ABN9LCE8_9NEOB</name>
<dbReference type="PANTHER" id="PTHR10339">
    <property type="entry name" value="ADP-RIBOSYLTRANSFERASE"/>
    <property type="match status" value="1"/>
</dbReference>
<comment type="caution">
    <text evidence="8">The sequence shown here is derived from an EMBL/GenBank/DDBJ whole genome shotgun (WGS) entry which is preliminary data.</text>
</comment>
<keyword evidence="2 7" id="KW-0328">Glycosyltransferase</keyword>
<evidence type="ECO:0000313" key="8">
    <source>
        <dbReference type="EMBL" id="CAJ0938627.1"/>
    </source>
</evidence>
<evidence type="ECO:0000256" key="4">
    <source>
        <dbReference type="ARBA" id="ARBA00022695"/>
    </source>
</evidence>
<evidence type="ECO:0000313" key="9">
    <source>
        <dbReference type="Proteomes" id="UP001176940"/>
    </source>
</evidence>
<dbReference type="PANTHER" id="PTHR10339:SF2">
    <property type="entry name" value="ECTO-ADP-RIBOSYLTRANSFERASE 5"/>
    <property type="match status" value="1"/>
</dbReference>
<keyword evidence="3 7" id="KW-0808">Transferase</keyword>
<dbReference type="PRINTS" id="PR00970">
    <property type="entry name" value="RIBTRNSFRASE"/>
</dbReference>
<evidence type="ECO:0000256" key="7">
    <source>
        <dbReference type="RuleBase" id="RU361228"/>
    </source>
</evidence>
<evidence type="ECO:0000256" key="6">
    <source>
        <dbReference type="ARBA" id="ARBA00047597"/>
    </source>
</evidence>
<keyword evidence="5 7" id="KW-0521">NADP</keyword>
<dbReference type="InterPro" id="IPR050999">
    <property type="entry name" value="ADP-ribosyltransferase_ARG"/>
</dbReference>
<dbReference type="SUPFAM" id="SSF56399">
    <property type="entry name" value="ADP-ribosylation"/>
    <property type="match status" value="1"/>
</dbReference>
<comment type="similarity">
    <text evidence="1 7">Belongs to the Arg-specific ADP-ribosyltransferase family.</text>
</comment>
<evidence type="ECO:0000256" key="5">
    <source>
        <dbReference type="ARBA" id="ARBA00022857"/>
    </source>
</evidence>
<feature type="non-terminal residue" evidence="8">
    <location>
        <position position="182"/>
    </location>
</feature>
<evidence type="ECO:0000256" key="3">
    <source>
        <dbReference type="ARBA" id="ARBA00022679"/>
    </source>
</evidence>